<comment type="caution">
    <text evidence="2">The sequence shown here is derived from an EMBL/GenBank/DDBJ whole genome shotgun (WGS) entry which is preliminary data.</text>
</comment>
<gene>
    <name evidence="2" type="primary">g5711</name>
    <name evidence="2" type="ORF">VP750_LOCUS4891</name>
</gene>
<feature type="domain" description="EDS1 EP" evidence="1">
    <location>
        <begin position="5"/>
        <end position="117"/>
    </location>
</feature>
<dbReference type="Proteomes" id="UP001497392">
    <property type="component" value="Unassembled WGS sequence"/>
</dbReference>
<keyword evidence="3" id="KW-1185">Reference proteome</keyword>
<accession>A0ABP1G0D6</accession>
<evidence type="ECO:0000259" key="1">
    <source>
        <dbReference type="Pfam" id="PF18117"/>
    </source>
</evidence>
<dbReference type="Pfam" id="PF18117">
    <property type="entry name" value="EDS1_EP"/>
    <property type="match status" value="1"/>
</dbReference>
<sequence>MDFFSEYEKHSASRGLHCTDAFKRPYDALDDMDKRAVEAMYTVSGFWDMVTDAYKSNLLRKDFFKADNEKWKKRAQNYMAVVEPLEKADYESSSFAAKYGDYHEKGNRPQQFAFIEKL</sequence>
<dbReference type="EMBL" id="CAXHTA020000008">
    <property type="protein sequence ID" value="CAL5223232.1"/>
    <property type="molecule type" value="Genomic_DNA"/>
</dbReference>
<dbReference type="InterPro" id="IPR041266">
    <property type="entry name" value="EDS1_EP"/>
</dbReference>
<organism evidence="2 3">
    <name type="scientific">Coccomyxa viridis</name>
    <dbReference type="NCBI Taxonomy" id="1274662"/>
    <lineage>
        <taxon>Eukaryota</taxon>
        <taxon>Viridiplantae</taxon>
        <taxon>Chlorophyta</taxon>
        <taxon>core chlorophytes</taxon>
        <taxon>Trebouxiophyceae</taxon>
        <taxon>Trebouxiophyceae incertae sedis</taxon>
        <taxon>Coccomyxaceae</taxon>
        <taxon>Coccomyxa</taxon>
    </lineage>
</organism>
<protein>
    <submittedName>
        <fullName evidence="2">G5711 protein</fullName>
    </submittedName>
</protein>
<name>A0ABP1G0D6_9CHLO</name>
<evidence type="ECO:0000313" key="2">
    <source>
        <dbReference type="EMBL" id="CAL5223232.1"/>
    </source>
</evidence>
<evidence type="ECO:0000313" key="3">
    <source>
        <dbReference type="Proteomes" id="UP001497392"/>
    </source>
</evidence>
<reference evidence="2 3" key="1">
    <citation type="submission" date="2024-06" db="EMBL/GenBank/DDBJ databases">
        <authorList>
            <person name="Kraege A."/>
            <person name="Thomma B."/>
        </authorList>
    </citation>
    <scope>NUCLEOTIDE SEQUENCE [LARGE SCALE GENOMIC DNA]</scope>
</reference>
<proteinExistence type="predicted"/>